<dbReference type="Proteomes" id="UP000198779">
    <property type="component" value="Unassembled WGS sequence"/>
</dbReference>
<dbReference type="STRING" id="645274.SAMN04487901_1112"/>
<gene>
    <name evidence="1" type="ORF">SAMN04487901_1112</name>
</gene>
<reference evidence="2" key="1">
    <citation type="submission" date="2016-10" db="EMBL/GenBank/DDBJ databases">
        <authorList>
            <person name="Varghese N."/>
            <person name="Submissions S."/>
        </authorList>
    </citation>
    <scope>NUCLEOTIDE SEQUENCE [LARGE SCALE GENOMIC DNA]</scope>
    <source>
        <strain evidence="2">BP1-148</strain>
    </source>
</reference>
<dbReference type="InterPro" id="IPR011990">
    <property type="entry name" value="TPR-like_helical_dom_sf"/>
</dbReference>
<sequence>MVCGIAAAMMALPVLTSCEDFFTQESDDVLYADQEHLNIAEDSIYSVTGILTKLQALADRTVLLGELRGDLVDLTTVANNDLREIYEFNVSDDNKYNQPSDYYAVINNCNYFIEHVDTALHDNRGEIIFMKEYCAVKAIRAWTYLQLVLNYGEVPFFDKALLSKEQAEQAESAGKKNIEEICTYFINDLATLPERYNTELPGYRQIRGLESKLLYFPLSIVRGDLYLWRATMTGSVEDYKNAARNYYKYISERNGAFSAYPTTESRVCWTPGQTNWSSRTVYSDVASFSESVNANAELISLIAGDSIRAEGHYSELRNIFTSTKLNDYKVSVTPSQRLFDISEAQNNCVLAANGLSVYYAPKGLNEHRSGDLRLSWYYDQSYTIDAVSNKRIDTQDISKYNSRNVHIYRRTMVYMRLAEALNGAGYPRMAFQILAEGLSNKAIEENVMSRYFNYDAENDTIVMSQKDSLFLAEFNFDNNLYGVCDNLDLAKTAAAGHNQIGIHMRGSGYTPMDTTYVLPHDTIETDPVKRAKLIKEQQAAVDTLLLTESALEFAFEGTRYYDIMRFAKRQANPAAAMKQIIEARRGTKGTTSVPLTDESSWFLKWNGKLGIFKN</sequence>
<evidence type="ECO:0000313" key="2">
    <source>
        <dbReference type="Proteomes" id="UP000198779"/>
    </source>
</evidence>
<dbReference type="SUPFAM" id="SSF48452">
    <property type="entry name" value="TPR-like"/>
    <property type="match status" value="1"/>
</dbReference>
<proteinExistence type="predicted"/>
<name>A0A1G7XLT7_9BACT</name>
<dbReference type="Gene3D" id="1.25.40.390">
    <property type="match status" value="1"/>
</dbReference>
<accession>A0A1G7XLT7</accession>
<dbReference type="EMBL" id="FNCQ01000011">
    <property type="protein sequence ID" value="SDG85036.1"/>
    <property type="molecule type" value="Genomic_DNA"/>
</dbReference>
<protein>
    <submittedName>
        <fullName evidence="1">SusD family protein</fullName>
    </submittedName>
</protein>
<evidence type="ECO:0000313" key="1">
    <source>
        <dbReference type="EMBL" id="SDG85036.1"/>
    </source>
</evidence>
<organism evidence="1 2">
    <name type="scientific">Prevotella communis</name>
    <dbReference type="NCBI Taxonomy" id="2913614"/>
    <lineage>
        <taxon>Bacteria</taxon>
        <taxon>Pseudomonadati</taxon>
        <taxon>Bacteroidota</taxon>
        <taxon>Bacteroidia</taxon>
        <taxon>Bacteroidales</taxon>
        <taxon>Prevotellaceae</taxon>
        <taxon>Prevotella</taxon>
    </lineage>
</organism>
<keyword evidence="2" id="KW-1185">Reference proteome</keyword>
<dbReference type="AlphaFoldDB" id="A0A1G7XLT7"/>
<dbReference type="GO" id="GO:0009279">
    <property type="term" value="C:cell outer membrane"/>
    <property type="evidence" value="ECO:0007669"/>
    <property type="project" value="UniProtKB-SubCell"/>
</dbReference>